<evidence type="ECO:0000256" key="2">
    <source>
        <dbReference type="ARBA" id="ARBA00007225"/>
    </source>
</evidence>
<evidence type="ECO:0000313" key="7">
    <source>
        <dbReference type="EMBL" id="EFJ68818.1"/>
    </source>
</evidence>
<dbReference type="GO" id="GO:0070004">
    <property type="term" value="F:cysteine-type exopeptidase activity"/>
    <property type="evidence" value="ECO:0007669"/>
    <property type="project" value="InterPro"/>
</dbReference>
<organism evidence="7 8">
    <name type="scientific">Lactobacillus paragasseri JV-V03</name>
    <dbReference type="NCBI Taxonomy" id="525326"/>
    <lineage>
        <taxon>Bacteria</taxon>
        <taxon>Bacillati</taxon>
        <taxon>Bacillota</taxon>
        <taxon>Bacilli</taxon>
        <taxon>Lactobacillales</taxon>
        <taxon>Lactobacillaceae</taxon>
        <taxon>Lactobacillus</taxon>
    </lineage>
</organism>
<evidence type="ECO:0000256" key="1">
    <source>
        <dbReference type="ARBA" id="ARBA00001670"/>
    </source>
</evidence>
<dbReference type="Proteomes" id="UP000003672">
    <property type="component" value="Unassembled WGS sequence"/>
</dbReference>
<evidence type="ECO:0000256" key="5">
    <source>
        <dbReference type="ARBA" id="ARBA00022997"/>
    </source>
</evidence>
<dbReference type="PANTHER" id="PTHR12994:SF17">
    <property type="entry name" value="LD30995P"/>
    <property type="match status" value="1"/>
</dbReference>
<dbReference type="InterPro" id="IPR047804">
    <property type="entry name" value="C69_dipept_A-like"/>
</dbReference>
<reference evidence="7 8" key="1">
    <citation type="submission" date="2010-06" db="EMBL/GenBank/DDBJ databases">
        <authorList>
            <person name="Muzny D."/>
            <person name="Qin X."/>
            <person name="Buhay C."/>
            <person name="Dugan-Rocha S."/>
            <person name="Ding Y."/>
            <person name="Chen G."/>
            <person name="Hawes A."/>
            <person name="Holder M."/>
            <person name="Jhangiani S."/>
            <person name="Johnson A."/>
            <person name="Khan Z."/>
            <person name="Li Z."/>
            <person name="Liu W."/>
            <person name="Liu X."/>
            <person name="Perez L."/>
            <person name="Shen H."/>
            <person name="Wang Q."/>
            <person name="Watt J."/>
            <person name="Xi L."/>
            <person name="Xin Y."/>
            <person name="Zhou J."/>
            <person name="Deng J."/>
            <person name="Jiang H."/>
            <person name="Liu Y."/>
            <person name="Qu J."/>
            <person name="Song X.-Z."/>
            <person name="Zhang L."/>
            <person name="Villasana D."/>
            <person name="Johnson A."/>
            <person name="Liu J."/>
            <person name="Liyanage D."/>
            <person name="Lorensuhewa L."/>
            <person name="Robinson T."/>
            <person name="Song A."/>
            <person name="Song B.-B."/>
            <person name="Dinh H."/>
            <person name="Thornton R."/>
            <person name="Coyle M."/>
            <person name="Francisco L."/>
            <person name="Jackson L."/>
            <person name="Javaid M."/>
            <person name="Korchina V."/>
            <person name="Kovar C."/>
            <person name="Mata R."/>
            <person name="Mathew T."/>
            <person name="Ngo R."/>
            <person name="Nguyen L."/>
            <person name="Nguyen N."/>
            <person name="Okwuonu G."/>
            <person name="Ongeri F."/>
            <person name="Pham C."/>
            <person name="Simmons D."/>
            <person name="Wilczek-Boney K."/>
            <person name="Hale W."/>
            <person name="Jakkamsetti A."/>
            <person name="Pham P."/>
            <person name="Ruth R."/>
            <person name="San Lucas F."/>
            <person name="Warren J."/>
            <person name="Zhang J."/>
            <person name="Zhao Z."/>
            <person name="Zhou C."/>
            <person name="Zhu D."/>
            <person name="Lee S."/>
            <person name="Bess C."/>
            <person name="Blankenburg K."/>
            <person name="Forbes L."/>
            <person name="Fu Q."/>
            <person name="Gubbala S."/>
            <person name="Hirani K."/>
            <person name="Jayaseelan J.C."/>
            <person name="Lara F."/>
            <person name="Munidasa M."/>
            <person name="Palculict T."/>
            <person name="Patil S."/>
            <person name="Pu L.-L."/>
            <person name="Saada N."/>
            <person name="Tang L."/>
            <person name="Weissenberger G."/>
            <person name="Zhu Y."/>
            <person name="Hemphill L."/>
            <person name="Shang Y."/>
            <person name="Youmans B."/>
            <person name="Ayvaz T."/>
            <person name="Ross M."/>
            <person name="Santibanez J."/>
            <person name="Aqrawi P."/>
            <person name="Gross S."/>
            <person name="Joshi V."/>
            <person name="Fowler G."/>
            <person name="Nazareth L."/>
            <person name="Reid J."/>
            <person name="Worley K."/>
            <person name="Petrosino J."/>
            <person name="Highlander S."/>
            <person name="Gibbs R."/>
        </authorList>
    </citation>
    <scope>NUCLEOTIDE SEQUENCE [LARGE SCALE GENOMIC DNA]</scope>
    <source>
        <strain evidence="7 8">JV-V03</strain>
    </source>
</reference>
<comment type="similarity">
    <text evidence="2 6">Belongs to the peptidase C69 family.</text>
</comment>
<keyword evidence="3 6" id="KW-0645">Protease</keyword>
<evidence type="ECO:0000313" key="8">
    <source>
        <dbReference type="Proteomes" id="UP000003672"/>
    </source>
</evidence>
<evidence type="ECO:0000256" key="4">
    <source>
        <dbReference type="ARBA" id="ARBA00022801"/>
    </source>
</evidence>
<comment type="caution">
    <text evidence="7">The sequence shown here is derived from an EMBL/GenBank/DDBJ whole genome shotgun (WGS) entry which is preliminary data.</text>
</comment>
<dbReference type="NCBIfam" id="NF033678">
    <property type="entry name" value="C69_fam_dipept"/>
    <property type="match status" value="1"/>
</dbReference>
<name>A0AA86ZQP5_9LACO</name>
<dbReference type="EC" id="3.4.-.-" evidence="6"/>
<protein>
    <recommendedName>
        <fullName evidence="6">Dipeptidase</fullName>
        <ecNumber evidence="6">3.4.-.-</ecNumber>
    </recommendedName>
</protein>
<accession>A0AA86ZQP5</accession>
<dbReference type="Pfam" id="PF03577">
    <property type="entry name" value="Peptidase_C69"/>
    <property type="match status" value="1"/>
</dbReference>
<keyword evidence="4 6" id="KW-0378">Hydrolase</keyword>
<proteinExistence type="inferred from homology"/>
<comment type="catalytic activity">
    <reaction evidence="1">
        <text>an L-aminoacyl-L-amino acid + H2O = 2 an L-alpha-amino acid</text>
        <dbReference type="Rhea" id="RHEA:48940"/>
        <dbReference type="ChEBI" id="CHEBI:15377"/>
        <dbReference type="ChEBI" id="CHEBI:59869"/>
        <dbReference type="ChEBI" id="CHEBI:77460"/>
        <dbReference type="EC" id="3.4.13.19"/>
    </reaction>
</comment>
<dbReference type="PANTHER" id="PTHR12994">
    <property type="entry name" value="SECERNIN"/>
    <property type="match status" value="1"/>
</dbReference>
<dbReference type="GO" id="GO:0016805">
    <property type="term" value="F:dipeptidase activity"/>
    <property type="evidence" value="ECO:0007669"/>
    <property type="project" value="UniProtKB-KW"/>
</dbReference>
<dbReference type="InterPro" id="IPR005322">
    <property type="entry name" value="Peptidase_C69"/>
</dbReference>
<evidence type="ECO:0000256" key="3">
    <source>
        <dbReference type="ARBA" id="ARBA00022670"/>
    </source>
</evidence>
<dbReference type="GO" id="GO:0006508">
    <property type="term" value="P:proteolysis"/>
    <property type="evidence" value="ECO:0007669"/>
    <property type="project" value="UniProtKB-KW"/>
</dbReference>
<dbReference type="EMBL" id="ACGO02000008">
    <property type="protein sequence ID" value="EFJ68818.1"/>
    <property type="molecule type" value="Genomic_DNA"/>
</dbReference>
<keyword evidence="5 6" id="KW-0224">Dipeptidase</keyword>
<gene>
    <name evidence="7" type="primary">pepD</name>
    <name evidence="7" type="ORF">HMPREF0514_11817</name>
</gene>
<dbReference type="AlphaFoldDB" id="A0AA86ZQP5"/>
<sequence length="495" mass="56362">MPSLIFKFYTLYNIDYIISIESVKPMTSPVGRSSCTSILIGKKATVDNSVIIGRNEDAKTAWPKHLAFNQHQIKKHNIFKSKDNKFEITLPDECFSYSSTPEWTDKYGVFEEDGINEYHVAMSATESAYANDRVMAVDPFDEEKGILEEAMITVVLPFIRSAREGVERLGKIIQKHGAAEADGILFADKNEAWYMEIGSGHHYVAQRIPDDSYAVVANQLAIQVIDFNDKKNFIASPGIQDFVYQNNLWPKNKPFNFRLIFGTHDDSDLTYNTPRIWSGQKLLTPSVSQDPESFDLPFIRKPDHPISIQEAQRVLSDHFNGTKYDLTNSKNEGQPAYRPIAVATTQESHLLQLRDEDMVHWLAMGIAAQSVYIPFYPQGTKVPTMFKYGKEEFTTNSAYWVFKMASVLVDRNWSKYATDLVNTQKATNLLLNKLRVEYDKKLAQEKDNAKKIDLVNEANKKLADVAIKNYQKLIAKLITAQTADSPLRFRIDPNL</sequence>
<dbReference type="Gene3D" id="3.60.60.10">
    <property type="entry name" value="Penicillin V Acylase, Chain A"/>
    <property type="match status" value="1"/>
</dbReference>
<evidence type="ECO:0000256" key="6">
    <source>
        <dbReference type="RuleBase" id="RU364089"/>
    </source>
</evidence>